<reference evidence="4" key="1">
    <citation type="journal article" date="2019" name="Int. J. Syst. Evol. Microbiol.">
        <title>The Global Catalogue of Microorganisms (GCM) 10K type strain sequencing project: providing services to taxonomists for standard genome sequencing and annotation.</title>
        <authorList>
            <consortium name="The Broad Institute Genomics Platform"/>
            <consortium name="The Broad Institute Genome Sequencing Center for Infectious Disease"/>
            <person name="Wu L."/>
            <person name="Ma J."/>
        </authorList>
    </citation>
    <scope>NUCLEOTIDE SEQUENCE [LARGE SCALE GENOMIC DNA]</scope>
    <source>
        <strain evidence="4">CGMCC 1.15339</strain>
    </source>
</reference>
<feature type="domain" description="Helicase ATP-binding" evidence="2">
    <location>
        <begin position="2"/>
        <end position="182"/>
    </location>
</feature>
<dbReference type="EMBL" id="BMII01000048">
    <property type="protein sequence ID" value="GGB74843.1"/>
    <property type="molecule type" value="Genomic_DNA"/>
</dbReference>
<organism evidence="3 4">
    <name type="scientific">Shewanella inventionis</name>
    <dbReference type="NCBI Taxonomy" id="1738770"/>
    <lineage>
        <taxon>Bacteria</taxon>
        <taxon>Pseudomonadati</taxon>
        <taxon>Pseudomonadota</taxon>
        <taxon>Gammaproteobacteria</taxon>
        <taxon>Alteromonadales</taxon>
        <taxon>Shewanellaceae</taxon>
        <taxon>Shewanella</taxon>
    </lineage>
</organism>
<evidence type="ECO:0000259" key="2">
    <source>
        <dbReference type="SMART" id="SM00487"/>
    </source>
</evidence>
<dbReference type="Pfam" id="PF00271">
    <property type="entry name" value="Helicase_C"/>
    <property type="match status" value="1"/>
</dbReference>
<comment type="caution">
    <text evidence="3">The sequence shown here is derived from an EMBL/GenBank/DDBJ whole genome shotgun (WGS) entry which is preliminary data.</text>
</comment>
<gene>
    <name evidence="3" type="ORF">GCM10011607_39040</name>
</gene>
<dbReference type="PANTHER" id="PTHR47396:SF1">
    <property type="entry name" value="ATP-DEPENDENT HELICASE IRC3-RELATED"/>
    <property type="match status" value="1"/>
</dbReference>
<evidence type="ECO:0000256" key="1">
    <source>
        <dbReference type="SAM" id="MobiDB-lite"/>
    </source>
</evidence>
<feature type="compositionally biased region" description="Polar residues" evidence="1">
    <location>
        <begin position="425"/>
        <end position="439"/>
    </location>
</feature>
<dbReference type="Proteomes" id="UP000617555">
    <property type="component" value="Unassembled WGS sequence"/>
</dbReference>
<keyword evidence="4" id="KW-1185">Reference proteome</keyword>
<dbReference type="InterPro" id="IPR006935">
    <property type="entry name" value="Helicase/UvrB_N"/>
</dbReference>
<dbReference type="InterPro" id="IPR050742">
    <property type="entry name" value="Helicase_Restrict-Modif_Enz"/>
</dbReference>
<protein>
    <submittedName>
        <fullName evidence="3">Diguanylate cyclase</fullName>
    </submittedName>
</protein>
<dbReference type="RefSeq" id="WP_188740971.1">
    <property type="nucleotide sequence ID" value="NZ_BMII01000048.1"/>
</dbReference>
<dbReference type="SUPFAM" id="SSF52540">
    <property type="entry name" value="P-loop containing nucleoside triphosphate hydrolases"/>
    <property type="match status" value="2"/>
</dbReference>
<name>A0ABQ1JUG2_9GAMM</name>
<evidence type="ECO:0000313" key="3">
    <source>
        <dbReference type="EMBL" id="GGB74843.1"/>
    </source>
</evidence>
<sequence length="486" mass="54571">MKLRPWQERCINQALSNYSNGYDHFLTLATPGAGKTLMASALASYLLKNKLIDLIICFSPSSIVAQDFAESLETQAGERFDGLMGAKGRSLTYQSLQFLDGQFWQLFESNRIFVIFDEIHHCAGSNLGNANSWGEQILLNIHDRAKFTLALTGTPWRSDTAPIVLSKYIQSDSQIACDYVYGLAEAVRDKVCRVPQIVAVDNVKISVVDTNATQIFTSFSDLLSNSNVSYQQVIENEAVLKFIITASNKKLSKIRLVNPDGAGLIVASSVSHANMISSLMKSWFKEDAVVVTYKESNSSTIIQRFRHSQTRWIISVGMISEGTNIPRLQVCCHLTNIKTEMHFRQILGRILRLTESTNQQAILYMPAEPKLLEYAYRVKEDIPFEADVVKFENMKENKEYDKKLNDLPISFDTLVTQASNKGLNLELSSSETDTSANNSSDERDTKTKDLASEIKEHDLSSSYKNLINNFGRFKQETIALGLLDFN</sequence>
<evidence type="ECO:0000313" key="4">
    <source>
        <dbReference type="Proteomes" id="UP000617555"/>
    </source>
</evidence>
<dbReference type="PANTHER" id="PTHR47396">
    <property type="entry name" value="TYPE I RESTRICTION ENZYME ECOKI R PROTEIN"/>
    <property type="match status" value="1"/>
</dbReference>
<dbReference type="SMART" id="SM00487">
    <property type="entry name" value="DEXDc"/>
    <property type="match status" value="1"/>
</dbReference>
<dbReference type="InterPro" id="IPR014001">
    <property type="entry name" value="Helicase_ATP-bd"/>
</dbReference>
<proteinExistence type="predicted"/>
<dbReference type="InterPro" id="IPR027417">
    <property type="entry name" value="P-loop_NTPase"/>
</dbReference>
<dbReference type="Gene3D" id="3.40.50.300">
    <property type="entry name" value="P-loop containing nucleotide triphosphate hydrolases"/>
    <property type="match status" value="2"/>
</dbReference>
<feature type="region of interest" description="Disordered" evidence="1">
    <location>
        <begin position="425"/>
        <end position="448"/>
    </location>
</feature>
<accession>A0ABQ1JUG2</accession>
<dbReference type="Pfam" id="PF04851">
    <property type="entry name" value="ResIII"/>
    <property type="match status" value="1"/>
</dbReference>
<dbReference type="InterPro" id="IPR001650">
    <property type="entry name" value="Helicase_C-like"/>
</dbReference>